<dbReference type="WBParaSite" id="PS1159_v2.g8416.t2">
    <property type="protein sequence ID" value="PS1159_v2.g8416.t2"/>
    <property type="gene ID" value="PS1159_v2.g8416"/>
</dbReference>
<name>A0AC35GUP3_9BILA</name>
<evidence type="ECO:0000313" key="1">
    <source>
        <dbReference type="Proteomes" id="UP000887580"/>
    </source>
</evidence>
<dbReference type="Proteomes" id="UP000887580">
    <property type="component" value="Unplaced"/>
</dbReference>
<organism evidence="1 2">
    <name type="scientific">Panagrolaimus sp. PS1159</name>
    <dbReference type="NCBI Taxonomy" id="55785"/>
    <lineage>
        <taxon>Eukaryota</taxon>
        <taxon>Metazoa</taxon>
        <taxon>Ecdysozoa</taxon>
        <taxon>Nematoda</taxon>
        <taxon>Chromadorea</taxon>
        <taxon>Rhabditida</taxon>
        <taxon>Tylenchina</taxon>
        <taxon>Panagrolaimomorpha</taxon>
        <taxon>Panagrolaimoidea</taxon>
        <taxon>Panagrolaimidae</taxon>
        <taxon>Panagrolaimus</taxon>
    </lineage>
</organism>
<sequence length="728" mass="85022">MSKQSKDAELLEVTQKLANLNTNDLREYFNGFNEIYDELNNKKLILEVVSEISFVNIFAIEDLIVFEESIPELKQKLKNAQNQVQSVRLETIKAFADAENERKKGINKLEDEAPELLKALTDLSETKQNLDILLFSKSFLLKTEEAKMLLDSRAYENFRSKYDEISKLCGNADTISFVIEESFNEKIKEQTLMFINHLRKTLFERFTVIRFPFETAIDHNAVRRELEIIAEILKTLHVLYQNLKEVERVSILDIIFYEFEKRFNFHFYGEKPTNLPSKPEWFYAEISAWISANISFMEGHLQPLFTELGQLDISVSEEFIESLVTLAAGKVRDLISSEEFVIDKRLLSHLIDETVIFEKELQEIYMYSESSRHAISELCRQDILDSWIEMERDTISAGIDNILSDQNAYDCRFQDATDLDEYLVPNFADAFVILMQAMTERYRSIPDERIQCQFLKLQLMIVDEFRIRIVQISQVGETPLTHPNPQLLNALWYMTEILDEWSASPDFIRLQSYATSGNVAMKGTFDDLSSLYRHVWRQMTRRLSEYFADEISHKLKAYSSVKWFLIENHRPADVTPQFVLFLNEIEKFITWLNNEISPVSVMTFYHLTNHEIWNSLEKVVISHTNFNYHGASQMFFDVTTGLIPLLESLYKWQKATVDGTLNKKCIEILNTLKLLSLPSPTAILLREEIERIPEQMCETVLKPFSLSGISKQRILELFKQRCDMNSII</sequence>
<proteinExistence type="predicted"/>
<evidence type="ECO:0000313" key="2">
    <source>
        <dbReference type="WBParaSite" id="PS1159_v2.g8416.t2"/>
    </source>
</evidence>
<protein>
    <submittedName>
        <fullName evidence="2">RAD50-interacting protein 1</fullName>
    </submittedName>
</protein>
<accession>A0AC35GUP3</accession>
<reference evidence="2" key="1">
    <citation type="submission" date="2022-11" db="UniProtKB">
        <authorList>
            <consortium name="WormBaseParasite"/>
        </authorList>
    </citation>
    <scope>IDENTIFICATION</scope>
</reference>